<feature type="region of interest" description="Disordered" evidence="1">
    <location>
        <begin position="267"/>
        <end position="289"/>
    </location>
</feature>
<dbReference type="EMBL" id="KV423947">
    <property type="protein sequence ID" value="KZT58825.1"/>
    <property type="molecule type" value="Genomic_DNA"/>
</dbReference>
<dbReference type="GO" id="GO:0046394">
    <property type="term" value="P:carboxylic acid biosynthetic process"/>
    <property type="evidence" value="ECO:0007669"/>
    <property type="project" value="UniProtKB-ARBA"/>
</dbReference>
<evidence type="ECO:0000256" key="1">
    <source>
        <dbReference type="SAM" id="MobiDB-lite"/>
    </source>
</evidence>
<dbReference type="Proteomes" id="UP000076842">
    <property type="component" value="Unassembled WGS sequence"/>
</dbReference>
<feature type="compositionally biased region" description="Acidic residues" evidence="1">
    <location>
        <begin position="391"/>
        <end position="404"/>
    </location>
</feature>
<feature type="compositionally biased region" description="Pro residues" evidence="1">
    <location>
        <begin position="11"/>
        <end position="20"/>
    </location>
</feature>
<feature type="compositionally biased region" description="Acidic residues" evidence="1">
    <location>
        <begin position="516"/>
        <end position="534"/>
    </location>
</feature>
<dbReference type="InterPro" id="IPR051719">
    <property type="entry name" value="CASTOR_mTORC1"/>
</dbReference>
<name>A0A165H3M6_9BASI</name>
<dbReference type="InterPro" id="IPR045865">
    <property type="entry name" value="ACT-like_dom_sf"/>
</dbReference>
<organism evidence="3 4">
    <name type="scientific">Calocera cornea HHB12733</name>
    <dbReference type="NCBI Taxonomy" id="1353952"/>
    <lineage>
        <taxon>Eukaryota</taxon>
        <taxon>Fungi</taxon>
        <taxon>Dikarya</taxon>
        <taxon>Basidiomycota</taxon>
        <taxon>Agaricomycotina</taxon>
        <taxon>Dacrymycetes</taxon>
        <taxon>Dacrymycetales</taxon>
        <taxon>Dacrymycetaceae</taxon>
        <taxon>Calocera</taxon>
    </lineage>
</organism>
<feature type="compositionally biased region" description="Pro residues" evidence="1">
    <location>
        <begin position="435"/>
        <end position="449"/>
    </location>
</feature>
<reference evidence="3 4" key="1">
    <citation type="journal article" date="2016" name="Mol. Biol. Evol.">
        <title>Comparative Genomics of Early-Diverging Mushroom-Forming Fungi Provides Insights into the Origins of Lignocellulose Decay Capabilities.</title>
        <authorList>
            <person name="Nagy L.G."/>
            <person name="Riley R."/>
            <person name="Tritt A."/>
            <person name="Adam C."/>
            <person name="Daum C."/>
            <person name="Floudas D."/>
            <person name="Sun H."/>
            <person name="Yadav J.S."/>
            <person name="Pangilinan J."/>
            <person name="Larsson K.H."/>
            <person name="Matsuura K."/>
            <person name="Barry K."/>
            <person name="Labutti K."/>
            <person name="Kuo R."/>
            <person name="Ohm R.A."/>
            <person name="Bhattacharya S.S."/>
            <person name="Shirouzu T."/>
            <person name="Yoshinaga Y."/>
            <person name="Martin F.M."/>
            <person name="Grigoriev I.V."/>
            <person name="Hibbett D.S."/>
        </authorList>
    </citation>
    <scope>NUCLEOTIDE SEQUENCE [LARGE SCALE GENOMIC DNA]</scope>
    <source>
        <strain evidence="3 4">HHB12733</strain>
    </source>
</reference>
<feature type="compositionally biased region" description="Low complexity" evidence="1">
    <location>
        <begin position="405"/>
        <end position="429"/>
    </location>
</feature>
<feature type="compositionally biased region" description="Acidic residues" evidence="1">
    <location>
        <begin position="363"/>
        <end position="374"/>
    </location>
</feature>
<dbReference type="Pfam" id="PF13840">
    <property type="entry name" value="ACT_7"/>
    <property type="match status" value="1"/>
</dbReference>
<keyword evidence="4" id="KW-1185">Reference proteome</keyword>
<dbReference type="InParanoid" id="A0A165H3M6"/>
<feature type="domain" description="CASTOR ACT" evidence="2">
    <location>
        <begin position="155"/>
        <end position="216"/>
    </location>
</feature>
<evidence type="ECO:0000313" key="4">
    <source>
        <dbReference type="Proteomes" id="UP000076842"/>
    </source>
</evidence>
<dbReference type="OrthoDB" id="58529at2759"/>
<protein>
    <recommendedName>
        <fullName evidence="2">CASTOR ACT domain-containing protein</fullName>
    </recommendedName>
</protein>
<feature type="compositionally biased region" description="Low complexity" evidence="1">
    <location>
        <begin position="1"/>
        <end position="10"/>
    </location>
</feature>
<dbReference type="PANTHER" id="PTHR31131">
    <property type="entry name" value="CHROMOSOME 1, WHOLE GENOME SHOTGUN SEQUENCE"/>
    <property type="match status" value="1"/>
</dbReference>
<dbReference type="AlphaFoldDB" id="A0A165H3M6"/>
<dbReference type="SUPFAM" id="SSF55021">
    <property type="entry name" value="ACT-like"/>
    <property type="match status" value="1"/>
</dbReference>
<proteinExistence type="predicted"/>
<accession>A0A165H3M6</accession>
<feature type="region of interest" description="Disordered" evidence="1">
    <location>
        <begin position="516"/>
        <end position="539"/>
    </location>
</feature>
<feature type="region of interest" description="Disordered" evidence="1">
    <location>
        <begin position="339"/>
        <end position="463"/>
    </location>
</feature>
<dbReference type="PANTHER" id="PTHR31131:SF6">
    <property type="entry name" value="CASTOR ACT DOMAIN-CONTAINING PROTEIN"/>
    <property type="match status" value="1"/>
</dbReference>
<dbReference type="InterPro" id="IPR027795">
    <property type="entry name" value="CASTOR_ACT_dom"/>
</dbReference>
<sequence length="609" mass="66251">MRTPRDYYPYFSPPSSPDAPSPSRSRSDSVRSVFASAYPGYYQPPSSSSPSTSTINLSENQTTLTILPTTLSLVNIPRQRAVQGEVCNRIIYNLLNSVESAEFLAIVANELELSIYADAATIRRTKLIKMARKEHRMARDSKQMRKPGWKPMEYSSKRWSVLQVDTHDDEDAGTRIHQISSCLSSAGIPILFVSSHSADFVLVKSGLLPDVVRRLRKEGFSMYDEHGMSPYLPPAGGRGDWPSSHEPGEDVILPPLSLDHQFDIHALPSPTSDGDFDSLPSPAPSSEHSVMTVKGPEYVVSPISGSIACVGLAEEHSSQWLLKIIQLVAFAHQILLDGDGSRRSRSKRRRSAPAGRQQAEGESALDDILAEDAPSEGSSSSSGGGSGPEAEWSDPSDVEYDSDESSSSRSSRDSSLSMPSRSPSSSTSSIQHPPLTHPMTPPRISPEPSRPSTSAGRQRSISAPQAVHPAILALPFFSFIRTRGATSLTANTRVLAKLFKKDERYMVMSAGELDVYEDDSDDEETEDGEYEDDGGALRDGSEALRGPLRCLQIDFSAFGLDKVGLATRISDALLGAQINHLYTSTLRTANVFVTEPNFHAARAVLLEIA</sequence>
<gene>
    <name evidence="3" type="ORF">CALCODRAFT_228838</name>
</gene>
<evidence type="ECO:0000259" key="2">
    <source>
        <dbReference type="Pfam" id="PF13840"/>
    </source>
</evidence>
<dbReference type="Gene3D" id="3.30.2130.10">
    <property type="entry name" value="VC0802-like"/>
    <property type="match status" value="2"/>
</dbReference>
<dbReference type="GO" id="GO:0006520">
    <property type="term" value="P:amino acid metabolic process"/>
    <property type="evidence" value="ECO:0007669"/>
    <property type="project" value="UniProtKB-ARBA"/>
</dbReference>
<feature type="region of interest" description="Disordered" evidence="1">
    <location>
        <begin position="1"/>
        <end position="30"/>
    </location>
</feature>
<evidence type="ECO:0000313" key="3">
    <source>
        <dbReference type="EMBL" id="KZT58825.1"/>
    </source>
</evidence>